<comment type="caution">
    <text evidence="2">The sequence shown here is derived from an EMBL/GenBank/DDBJ whole genome shotgun (WGS) entry which is preliminary data.</text>
</comment>
<name>A0ABP0SAQ2_9DINO</name>
<feature type="region of interest" description="Disordered" evidence="1">
    <location>
        <begin position="967"/>
        <end position="1001"/>
    </location>
</feature>
<sequence>MPPRKKAKVATATPAIASMDAMPQFQKDVISIVDTIYDLRHGLPTDIHKEPRGLLVPENGLLPWPIGHGGTFKEIAQRAWAADGAELLKMSANFAFDIGLLDSPDENEFAHHFCKMDVWPPEKGEGFDTSILCWSFCDQSFWRGNSVAMSEVMTFAKSIASSRFREGETICLRMPSGPLKPVNLALGSLYFSDGSQKSLAGFITWISMCLASKLERHQGSINTPHVQAFAGSLLRIRTILRGSTGYADEMDGMIARIVRQNVDSKVQPVSSLTWCTILRNLTDGTPSTFEAAMGRYNCHPEVVSYDSSESCGSISLDNRKRQSVKNLLELTAGPAYEEMIRSTHDLPFQYGPYGEGFCCTAGMWVGSLGKLDPIPEADPELVKQMAPLPNEPFVTLDWSLPLTAEGQTLLFRRIKQTFYRVTGMVPLHQKRKYRMNADELNRNRNLVSVFSQIQGHLRARLGDAEADKWVADVESGVSRDEDLLNLMQLRPPLFSLSMLLSQQRRAKTDLQEVELKRVEKVESQRQEVLSAQWNYFVTNLEADYAAMERVHAAPQQVRQRLHVKQVSNQAKHETYLKVVALDKIELAKAEISRMKMSVAEKCGVALDTVSIVGVVDFNVPVARQTKAAQNLVQGISIANDMGDPSLNCSMMILPDLPKESSLRGLFDEEKHILESCFGLRQHVETRFIDLFSRDKRGEARSNMRRFGSGRLVVQGESKTNNIWLQSELAVCGRACGNSEGENGAPTAILPKSNALLLPEGASPNSDLKIAERVRPSPEQSSAQKGCQRFEILLESLIRYVPLKGPVLIVNYTGYVEELGTAVLNMRLKGEMTWDGGQLDTERNLFYLSLHTLDSESGVSYAQGRIGRELIDCWLQKKISFNGQKFEDAEVTLTAQELKAIPGAEHMYSIDCMPLSVVVRKGTHMVLHPDQVKQWTNAGLDFADKFEEVKRKHDEKYLNLLAPLISQGGQPAAGSSSQDIVPAEETEETGTDSSTTKPTTFESIEKLKESEEITVRCLSETPGDKTLVQVDHSSISPEQSHVETMSLYRLLIHLERTKKITEHKISYTECQRADAGSSGGTDSFKVSVRDPHQYHCLTDGSRATTCKNFFASAMEGLKESVYLTVAFRFRFERVHGCLKVKKPYVILAKALELKAKQVVQVA</sequence>
<evidence type="ECO:0000313" key="3">
    <source>
        <dbReference type="Proteomes" id="UP001642464"/>
    </source>
</evidence>
<proteinExistence type="predicted"/>
<organism evidence="2 3">
    <name type="scientific">Durusdinium trenchii</name>
    <dbReference type="NCBI Taxonomy" id="1381693"/>
    <lineage>
        <taxon>Eukaryota</taxon>
        <taxon>Sar</taxon>
        <taxon>Alveolata</taxon>
        <taxon>Dinophyceae</taxon>
        <taxon>Suessiales</taxon>
        <taxon>Symbiodiniaceae</taxon>
        <taxon>Durusdinium</taxon>
    </lineage>
</organism>
<accession>A0ABP0SAQ2</accession>
<evidence type="ECO:0000256" key="1">
    <source>
        <dbReference type="SAM" id="MobiDB-lite"/>
    </source>
</evidence>
<keyword evidence="3" id="KW-1185">Reference proteome</keyword>
<dbReference type="Proteomes" id="UP001642464">
    <property type="component" value="Unassembled WGS sequence"/>
</dbReference>
<feature type="compositionally biased region" description="Low complexity" evidence="1">
    <location>
        <begin position="990"/>
        <end position="1001"/>
    </location>
</feature>
<evidence type="ECO:0000313" key="2">
    <source>
        <dbReference type="EMBL" id="CAK9109467.1"/>
    </source>
</evidence>
<dbReference type="EMBL" id="CAXAMM010043306">
    <property type="protein sequence ID" value="CAK9109467.1"/>
    <property type="molecule type" value="Genomic_DNA"/>
</dbReference>
<protein>
    <submittedName>
        <fullName evidence="2">Uncharacterized protein</fullName>
    </submittedName>
</protein>
<gene>
    <name evidence="2" type="ORF">SCF082_LOCUS50870</name>
</gene>
<reference evidence="2 3" key="1">
    <citation type="submission" date="2024-02" db="EMBL/GenBank/DDBJ databases">
        <authorList>
            <person name="Chen Y."/>
            <person name="Shah S."/>
            <person name="Dougan E. K."/>
            <person name="Thang M."/>
            <person name="Chan C."/>
        </authorList>
    </citation>
    <scope>NUCLEOTIDE SEQUENCE [LARGE SCALE GENOMIC DNA]</scope>
</reference>
<feature type="compositionally biased region" description="Low complexity" evidence="1">
    <location>
        <begin position="967"/>
        <end position="977"/>
    </location>
</feature>